<reference evidence="6" key="1">
    <citation type="submission" date="2020-05" db="EMBL/GenBank/DDBJ databases">
        <title>WGS assembly of Panicum virgatum.</title>
        <authorList>
            <person name="Lovell J.T."/>
            <person name="Jenkins J."/>
            <person name="Shu S."/>
            <person name="Juenger T.E."/>
            <person name="Schmutz J."/>
        </authorList>
    </citation>
    <scope>NUCLEOTIDE SEQUENCE</scope>
    <source>
        <strain evidence="6">AP13</strain>
    </source>
</reference>
<feature type="domain" description="HMA" evidence="5">
    <location>
        <begin position="33"/>
        <end position="96"/>
    </location>
</feature>
<comment type="caution">
    <text evidence="6">The sequence shown here is derived from an EMBL/GenBank/DDBJ whole genome shotgun (WGS) entry which is preliminary data.</text>
</comment>
<name>A0A8T0S6N2_PANVG</name>
<evidence type="ECO:0000313" key="7">
    <source>
        <dbReference type="Proteomes" id="UP000823388"/>
    </source>
</evidence>
<evidence type="ECO:0000259" key="5">
    <source>
        <dbReference type="PROSITE" id="PS50846"/>
    </source>
</evidence>
<evidence type="ECO:0000256" key="4">
    <source>
        <dbReference type="ARBA" id="ARBA00024045"/>
    </source>
</evidence>
<gene>
    <name evidence="6" type="ORF">PVAP13_5NG544272</name>
</gene>
<dbReference type="EMBL" id="CM029046">
    <property type="protein sequence ID" value="KAG2592396.1"/>
    <property type="molecule type" value="Genomic_DNA"/>
</dbReference>
<dbReference type="GO" id="GO:0046872">
    <property type="term" value="F:metal ion binding"/>
    <property type="evidence" value="ECO:0007669"/>
    <property type="project" value="UniProtKB-KW"/>
</dbReference>
<dbReference type="SUPFAM" id="SSF55008">
    <property type="entry name" value="HMA, heavy metal-associated domain"/>
    <property type="match status" value="1"/>
</dbReference>
<keyword evidence="7" id="KW-1185">Reference proteome</keyword>
<comment type="similarity">
    <text evidence="4">Belongs to the HIPP family.</text>
</comment>
<dbReference type="InterPro" id="IPR036163">
    <property type="entry name" value="HMA_dom_sf"/>
</dbReference>
<keyword evidence="2" id="KW-0479">Metal-binding</keyword>
<dbReference type="Proteomes" id="UP000823388">
    <property type="component" value="Chromosome 5N"/>
</dbReference>
<dbReference type="CDD" id="cd00371">
    <property type="entry name" value="HMA"/>
    <property type="match status" value="1"/>
</dbReference>
<organism evidence="6 7">
    <name type="scientific">Panicum virgatum</name>
    <name type="common">Blackwell switchgrass</name>
    <dbReference type="NCBI Taxonomy" id="38727"/>
    <lineage>
        <taxon>Eukaryota</taxon>
        <taxon>Viridiplantae</taxon>
        <taxon>Streptophyta</taxon>
        <taxon>Embryophyta</taxon>
        <taxon>Tracheophyta</taxon>
        <taxon>Spermatophyta</taxon>
        <taxon>Magnoliopsida</taxon>
        <taxon>Liliopsida</taxon>
        <taxon>Poales</taxon>
        <taxon>Poaceae</taxon>
        <taxon>PACMAD clade</taxon>
        <taxon>Panicoideae</taxon>
        <taxon>Panicodae</taxon>
        <taxon>Paniceae</taxon>
        <taxon>Panicinae</taxon>
        <taxon>Panicum</taxon>
        <taxon>Panicum sect. Hiantes</taxon>
    </lineage>
</organism>
<evidence type="ECO:0000313" key="6">
    <source>
        <dbReference type="EMBL" id="KAG2592396.1"/>
    </source>
</evidence>
<keyword evidence="3" id="KW-0449">Lipoprotein</keyword>
<keyword evidence="1" id="KW-0488">Methylation</keyword>
<accession>A0A8T0S6N2</accession>
<keyword evidence="3" id="KW-0636">Prenylation</keyword>
<dbReference type="Pfam" id="PF00403">
    <property type="entry name" value="HMA"/>
    <property type="match status" value="1"/>
</dbReference>
<dbReference type="PANTHER" id="PTHR45868">
    <property type="entry name" value="HEAVY METAL-ASSOCIATED ISOPRENYLATED PLANT PROTEIN 33-RELATED"/>
    <property type="match status" value="1"/>
</dbReference>
<evidence type="ECO:0000256" key="3">
    <source>
        <dbReference type="ARBA" id="ARBA00023289"/>
    </source>
</evidence>
<proteinExistence type="inferred from homology"/>
<dbReference type="InterPro" id="IPR006121">
    <property type="entry name" value="HMA_dom"/>
</dbReference>
<protein>
    <recommendedName>
        <fullName evidence="5">HMA domain-containing protein</fullName>
    </recommendedName>
</protein>
<dbReference type="Gene3D" id="3.30.70.100">
    <property type="match status" value="1"/>
</dbReference>
<evidence type="ECO:0000256" key="1">
    <source>
        <dbReference type="ARBA" id="ARBA00022481"/>
    </source>
</evidence>
<dbReference type="AlphaFoldDB" id="A0A8T0S6N2"/>
<sequence>MLKGRLLEMTEQSSLQSTPYGDGSCGGPCGPVVLTVVPRVVIPCHGCKNKVRKVLRSVEGVQSVMVEAAQLKVTVTGTMDVATLVQRLHKSGKNGVHLLIDQ</sequence>
<evidence type="ECO:0000256" key="2">
    <source>
        <dbReference type="ARBA" id="ARBA00022723"/>
    </source>
</evidence>
<dbReference type="PROSITE" id="PS50846">
    <property type="entry name" value="HMA_2"/>
    <property type="match status" value="1"/>
</dbReference>
<dbReference type="PANTHER" id="PTHR45868:SF82">
    <property type="entry name" value="HEAVY METAL TRANSPORT_DETOXIFICATION SUPERFAMILY PROTEIN"/>
    <property type="match status" value="1"/>
</dbReference>